<evidence type="ECO:0000313" key="10">
    <source>
        <dbReference type="EMBL" id="EMP40139.1"/>
    </source>
</evidence>
<dbReference type="GO" id="GO:0005829">
    <property type="term" value="C:cytosol"/>
    <property type="evidence" value="ECO:0007669"/>
    <property type="project" value="TreeGrafter"/>
</dbReference>
<dbReference type="GO" id="GO:0051225">
    <property type="term" value="P:spindle assembly"/>
    <property type="evidence" value="ECO:0007669"/>
    <property type="project" value="InterPro"/>
</dbReference>
<name>M7BSG0_CHEMY</name>
<keyword evidence="3" id="KW-0963">Cytoplasm</keyword>
<keyword evidence="8" id="KW-0206">Cytoskeleton</keyword>
<sequence>MEEKLRRVTLWLKRTFGDQPIPQYEVNSRTVDILYELAECNETRDRDVSLVIDDMKQKTAEYESEVNYLQDLLMESVNLSFNSLSSAGTSYLNALVDSAMALETKDTSLARDLKKTEEHLATEKAKADSRTQNMKFLKDKSEDFKFRIKAAEEQLSASGMDPSLTHQSLVSLSEVGVL</sequence>
<evidence type="ECO:0000256" key="9">
    <source>
        <dbReference type="ARBA" id="ARBA00023306"/>
    </source>
</evidence>
<keyword evidence="4" id="KW-0132">Cell division</keyword>
<accession>M7BSG0</accession>
<organism evidence="10 11">
    <name type="scientific">Chelonia mydas</name>
    <name type="common">Green sea-turtle</name>
    <name type="synonym">Chelonia agassizi</name>
    <dbReference type="NCBI Taxonomy" id="8469"/>
    <lineage>
        <taxon>Eukaryota</taxon>
        <taxon>Metazoa</taxon>
        <taxon>Chordata</taxon>
        <taxon>Craniata</taxon>
        <taxon>Vertebrata</taxon>
        <taxon>Euteleostomi</taxon>
        <taxon>Archelosauria</taxon>
        <taxon>Testudinata</taxon>
        <taxon>Testudines</taxon>
        <taxon>Cryptodira</taxon>
        <taxon>Durocryptodira</taxon>
        <taxon>Americhelydia</taxon>
        <taxon>Chelonioidea</taxon>
        <taxon>Cheloniidae</taxon>
        <taxon>Chelonia</taxon>
    </lineage>
</organism>
<dbReference type="GO" id="GO:0070652">
    <property type="term" value="C:HAUS complex"/>
    <property type="evidence" value="ECO:0007669"/>
    <property type="project" value="InterPro"/>
</dbReference>
<dbReference type="AlphaFoldDB" id="M7BSG0"/>
<dbReference type="PRINTS" id="PR02087">
    <property type="entry name" value="HAUSAUGMINL1"/>
</dbReference>
<evidence type="ECO:0000256" key="7">
    <source>
        <dbReference type="ARBA" id="ARBA00023054"/>
    </source>
</evidence>
<evidence type="ECO:0000256" key="2">
    <source>
        <dbReference type="ARBA" id="ARBA00005479"/>
    </source>
</evidence>
<evidence type="ECO:0000256" key="5">
    <source>
        <dbReference type="ARBA" id="ARBA00022701"/>
    </source>
</evidence>
<dbReference type="Pfam" id="PF25762">
    <property type="entry name" value="HAUS1"/>
    <property type="match status" value="1"/>
</dbReference>
<evidence type="ECO:0000256" key="1">
    <source>
        <dbReference type="ARBA" id="ARBA00004186"/>
    </source>
</evidence>
<dbReference type="STRING" id="8469.M7BSG0"/>
<evidence type="ECO:0000313" key="11">
    <source>
        <dbReference type="Proteomes" id="UP000031443"/>
    </source>
</evidence>
<dbReference type="GO" id="GO:0005874">
    <property type="term" value="C:microtubule"/>
    <property type="evidence" value="ECO:0007669"/>
    <property type="project" value="UniProtKB-KW"/>
</dbReference>
<dbReference type="PANTHER" id="PTHR31570:SF1">
    <property type="entry name" value="HAUS AUGMIN-LIKE COMPLEX SUBUNIT 1"/>
    <property type="match status" value="1"/>
</dbReference>
<dbReference type="EMBL" id="KB514475">
    <property type="protein sequence ID" value="EMP40139.1"/>
    <property type="molecule type" value="Genomic_DNA"/>
</dbReference>
<evidence type="ECO:0000256" key="6">
    <source>
        <dbReference type="ARBA" id="ARBA00022776"/>
    </source>
</evidence>
<dbReference type="InterPro" id="IPR026243">
    <property type="entry name" value="HAUS1"/>
</dbReference>
<evidence type="ECO:0000256" key="3">
    <source>
        <dbReference type="ARBA" id="ARBA00022490"/>
    </source>
</evidence>
<keyword evidence="6" id="KW-0498">Mitosis</keyword>
<comment type="similarity">
    <text evidence="2">Belongs to the HAUS1 family.</text>
</comment>
<protein>
    <submittedName>
        <fullName evidence="10">HAUS augmin-like complex subunit 1</fullName>
    </submittedName>
</protein>
<keyword evidence="11" id="KW-1185">Reference proteome</keyword>
<comment type="subcellular location">
    <subcellularLocation>
        <location evidence="1">Cytoplasm</location>
        <location evidence="1">Cytoskeleton</location>
        <location evidence="1">Spindle</location>
    </subcellularLocation>
</comment>
<dbReference type="PANTHER" id="PTHR31570">
    <property type="entry name" value="HAUS AUGMIN-LIKE COMPLEX SUBUNIT 1"/>
    <property type="match status" value="1"/>
</dbReference>
<keyword evidence="7" id="KW-0175">Coiled coil</keyword>
<dbReference type="GO" id="GO:0051301">
    <property type="term" value="P:cell division"/>
    <property type="evidence" value="ECO:0007669"/>
    <property type="project" value="UniProtKB-KW"/>
</dbReference>
<evidence type="ECO:0000256" key="4">
    <source>
        <dbReference type="ARBA" id="ARBA00022618"/>
    </source>
</evidence>
<gene>
    <name evidence="10" type="ORF">UY3_02643</name>
</gene>
<dbReference type="Proteomes" id="UP000031443">
    <property type="component" value="Unassembled WGS sequence"/>
</dbReference>
<evidence type="ECO:0000256" key="8">
    <source>
        <dbReference type="ARBA" id="ARBA00023212"/>
    </source>
</evidence>
<keyword evidence="9" id="KW-0131">Cell cycle</keyword>
<keyword evidence="5" id="KW-0493">Microtubule</keyword>
<reference evidence="11" key="1">
    <citation type="journal article" date="2013" name="Nat. Genet.">
        <title>The draft genomes of soft-shell turtle and green sea turtle yield insights into the development and evolution of the turtle-specific body plan.</title>
        <authorList>
            <person name="Wang Z."/>
            <person name="Pascual-Anaya J."/>
            <person name="Zadissa A."/>
            <person name="Li W."/>
            <person name="Niimura Y."/>
            <person name="Huang Z."/>
            <person name="Li C."/>
            <person name="White S."/>
            <person name="Xiong Z."/>
            <person name="Fang D."/>
            <person name="Wang B."/>
            <person name="Ming Y."/>
            <person name="Chen Y."/>
            <person name="Zheng Y."/>
            <person name="Kuraku S."/>
            <person name="Pignatelli M."/>
            <person name="Herrero J."/>
            <person name="Beal K."/>
            <person name="Nozawa M."/>
            <person name="Li Q."/>
            <person name="Wang J."/>
            <person name="Zhang H."/>
            <person name="Yu L."/>
            <person name="Shigenobu S."/>
            <person name="Wang J."/>
            <person name="Liu J."/>
            <person name="Flicek P."/>
            <person name="Searle S."/>
            <person name="Wang J."/>
            <person name="Kuratani S."/>
            <person name="Yin Y."/>
            <person name="Aken B."/>
            <person name="Zhang G."/>
            <person name="Irie N."/>
        </authorList>
    </citation>
    <scope>NUCLEOTIDE SEQUENCE [LARGE SCALE GENOMIC DNA]</scope>
</reference>
<dbReference type="GO" id="GO:0007098">
    <property type="term" value="P:centrosome cycle"/>
    <property type="evidence" value="ECO:0007669"/>
    <property type="project" value="TreeGrafter"/>
</dbReference>
<dbReference type="GO" id="GO:0005819">
    <property type="term" value="C:spindle"/>
    <property type="evidence" value="ECO:0007669"/>
    <property type="project" value="UniProtKB-SubCell"/>
</dbReference>
<proteinExistence type="inferred from homology"/>